<dbReference type="Proteomes" id="UP000253507">
    <property type="component" value="Unassembled WGS sequence"/>
</dbReference>
<dbReference type="GO" id="GO:0016857">
    <property type="term" value="F:racemase and epimerase activity, acting on carbohydrates and derivatives"/>
    <property type="evidence" value="ECO:0007669"/>
    <property type="project" value="InterPro"/>
</dbReference>
<comment type="caution">
    <text evidence="1">The sequence shown here is derived from an EMBL/GenBank/DDBJ whole genome shotgun (WGS) entry which is preliminary data.</text>
</comment>
<protein>
    <submittedName>
        <fullName evidence="1">L-rhamnose mutarotase</fullName>
    </submittedName>
</protein>
<accession>A0A367EH80</accession>
<dbReference type="AlphaFoldDB" id="A0A367EH80"/>
<organism evidence="1 2">
    <name type="scientific">Streptomyces reniochalinae</name>
    <dbReference type="NCBI Taxonomy" id="2250578"/>
    <lineage>
        <taxon>Bacteria</taxon>
        <taxon>Bacillati</taxon>
        <taxon>Actinomycetota</taxon>
        <taxon>Actinomycetes</taxon>
        <taxon>Kitasatosporales</taxon>
        <taxon>Streptomycetaceae</taxon>
        <taxon>Streptomyces</taxon>
    </lineage>
</organism>
<keyword evidence="2" id="KW-1185">Reference proteome</keyword>
<evidence type="ECO:0000313" key="2">
    <source>
        <dbReference type="Proteomes" id="UP000253507"/>
    </source>
</evidence>
<dbReference type="InterPro" id="IPR008000">
    <property type="entry name" value="Rham/fucose_mutarotase"/>
</dbReference>
<proteinExistence type="predicted"/>
<gene>
    <name evidence="1" type="ORF">DQ392_16175</name>
</gene>
<dbReference type="InterPro" id="IPR011008">
    <property type="entry name" value="Dimeric_a/b-barrel"/>
</dbReference>
<dbReference type="Pfam" id="PF05336">
    <property type="entry name" value="rhaM"/>
    <property type="match status" value="1"/>
</dbReference>
<reference evidence="1 2" key="1">
    <citation type="submission" date="2018-06" db="EMBL/GenBank/DDBJ databases">
        <title>Streptomyces reniochalinae sp. nov. and Streptomyces diacarnus sp. nov. from marine sponges.</title>
        <authorList>
            <person name="Li L."/>
        </authorList>
    </citation>
    <scope>NUCLEOTIDE SEQUENCE [LARGE SCALE GENOMIC DNA]</scope>
    <source>
        <strain evidence="1 2">LHW50302</strain>
    </source>
</reference>
<sequence length="125" mass="13928">MRVALHTRVRAERIAEYEAAHREVPAELTAAIRAAGCTSWTIWRGGTDLFHLIECEDYARLLAELENLPVNVGWQARMAELLDVVHDYSAQGADAGLPVVWQLPEPRKEAVPGTCGKSLEEIEHL</sequence>
<evidence type="ECO:0000313" key="1">
    <source>
        <dbReference type="EMBL" id="RCG17424.1"/>
    </source>
</evidence>
<dbReference type="OrthoDB" id="3826869at2"/>
<name>A0A367EH80_9ACTN</name>
<dbReference type="Gene3D" id="3.30.70.100">
    <property type="match status" value="1"/>
</dbReference>
<dbReference type="SUPFAM" id="SSF54909">
    <property type="entry name" value="Dimeric alpha+beta barrel"/>
    <property type="match status" value="1"/>
</dbReference>
<dbReference type="EMBL" id="QOIM01000036">
    <property type="protein sequence ID" value="RCG17424.1"/>
    <property type="molecule type" value="Genomic_DNA"/>
</dbReference>